<name>A0AAD8EBB3_DIPPU</name>
<keyword evidence="11" id="KW-0067">ATP-binding</keyword>
<dbReference type="GO" id="GO:0005634">
    <property type="term" value="C:nucleus"/>
    <property type="evidence" value="ECO:0007669"/>
    <property type="project" value="UniProtKB-SubCell"/>
</dbReference>
<evidence type="ECO:0000256" key="18">
    <source>
        <dbReference type="ARBA" id="ARBA00080585"/>
    </source>
</evidence>
<dbReference type="GO" id="GO:0070525">
    <property type="term" value="P:tRNA threonylcarbamoyladenosine metabolic process"/>
    <property type="evidence" value="ECO:0007669"/>
    <property type="project" value="TreeGrafter"/>
</dbReference>
<evidence type="ECO:0000256" key="11">
    <source>
        <dbReference type="ARBA" id="ARBA00022840"/>
    </source>
</evidence>
<evidence type="ECO:0000256" key="2">
    <source>
        <dbReference type="ARBA" id="ARBA00010630"/>
    </source>
</evidence>
<evidence type="ECO:0000259" key="20">
    <source>
        <dbReference type="PROSITE" id="PS50011"/>
    </source>
</evidence>
<evidence type="ECO:0000256" key="10">
    <source>
        <dbReference type="ARBA" id="ARBA00022801"/>
    </source>
</evidence>
<feature type="domain" description="Protein kinase" evidence="20">
    <location>
        <begin position="4"/>
        <end position="222"/>
    </location>
</feature>
<keyword evidence="5" id="KW-0597">Phosphoprotein</keyword>
<dbReference type="FunFam" id="3.30.200.20:FF:000201">
    <property type="entry name" value="TP53-regulating kinase isoform X1"/>
    <property type="match status" value="1"/>
</dbReference>
<dbReference type="AlphaFoldDB" id="A0AAD8EBB3"/>
<evidence type="ECO:0000256" key="8">
    <source>
        <dbReference type="ARBA" id="ARBA00022741"/>
    </source>
</evidence>
<keyword evidence="4" id="KW-0723">Serine/threonine-protein kinase</keyword>
<evidence type="ECO:0000256" key="12">
    <source>
        <dbReference type="ARBA" id="ARBA00023242"/>
    </source>
</evidence>
<comment type="catalytic activity">
    <reaction evidence="13">
        <text>L-threonyl-[protein] + ATP = O-phospho-L-threonyl-[protein] + ADP + H(+)</text>
        <dbReference type="Rhea" id="RHEA:46608"/>
        <dbReference type="Rhea" id="RHEA-COMP:11060"/>
        <dbReference type="Rhea" id="RHEA-COMP:11605"/>
        <dbReference type="ChEBI" id="CHEBI:15378"/>
        <dbReference type="ChEBI" id="CHEBI:30013"/>
        <dbReference type="ChEBI" id="CHEBI:30616"/>
        <dbReference type="ChEBI" id="CHEBI:61977"/>
        <dbReference type="ChEBI" id="CHEBI:456216"/>
        <dbReference type="EC" id="2.7.11.1"/>
    </reaction>
</comment>
<comment type="function">
    <text evidence="15">Component of the EKC/KEOPS complex that is required for the formation of a threonylcarbamoyl group on adenosine at position 37 (t(6)A37) in tRNAs that read codons beginning with adenine. The complex is probably involved in the transfer of the threonylcarbamoyl moiety of threonylcarbamoyl-AMP (TC-AMP) to the N6 group of A37. TP53RK has ATPase activity in the context of the EKC/KEOPS complex and likely plays a supporting role to the catalytic subunit OSGEP. Atypical protein kinase that phosphorylates 'Ser-15' of p53/TP53 protein and may therefore participate in its activation.</text>
</comment>
<protein>
    <recommendedName>
        <fullName evidence="3">non-specific serine/threonine protein kinase</fullName>
        <ecNumber evidence="3">2.7.11.1</ecNumber>
    </recommendedName>
    <alternativeName>
        <fullName evidence="17">Nori-2</fullName>
    </alternativeName>
    <alternativeName>
        <fullName evidence="18">TP53-regulating kinase</fullName>
    </alternativeName>
    <alternativeName>
        <fullName evidence="19">p53-related protein kinase</fullName>
    </alternativeName>
</protein>
<evidence type="ECO:0000256" key="6">
    <source>
        <dbReference type="ARBA" id="ARBA00022679"/>
    </source>
</evidence>
<evidence type="ECO:0000313" key="22">
    <source>
        <dbReference type="Proteomes" id="UP001233999"/>
    </source>
</evidence>
<gene>
    <name evidence="21" type="ORF">L9F63_021914</name>
</gene>
<accession>A0AAD8EBB3</accession>
<keyword evidence="6" id="KW-0808">Transferase</keyword>
<dbReference type="SUPFAM" id="SSF56112">
    <property type="entry name" value="Protein kinase-like (PK-like)"/>
    <property type="match status" value="1"/>
</dbReference>
<comment type="subunit">
    <text evidence="16">Component of the EKC/KEOPS complex composed of at least GON7, TP53RK, TPRKB, OSGEP and LAGE3; the whole complex dimerizes.</text>
</comment>
<proteinExistence type="inferred from homology"/>
<evidence type="ECO:0000256" key="9">
    <source>
        <dbReference type="ARBA" id="ARBA00022777"/>
    </source>
</evidence>
<evidence type="ECO:0000256" key="14">
    <source>
        <dbReference type="ARBA" id="ARBA00048679"/>
    </source>
</evidence>
<evidence type="ECO:0000256" key="13">
    <source>
        <dbReference type="ARBA" id="ARBA00047899"/>
    </source>
</evidence>
<keyword evidence="10" id="KW-0378">Hydrolase</keyword>
<dbReference type="NCBIfam" id="TIGR03724">
    <property type="entry name" value="arch_bud32"/>
    <property type="match status" value="1"/>
</dbReference>
<dbReference type="InterPro" id="IPR000719">
    <property type="entry name" value="Prot_kinase_dom"/>
</dbReference>
<evidence type="ECO:0000256" key="19">
    <source>
        <dbReference type="ARBA" id="ARBA00081359"/>
    </source>
</evidence>
<evidence type="ECO:0000256" key="1">
    <source>
        <dbReference type="ARBA" id="ARBA00004123"/>
    </source>
</evidence>
<evidence type="ECO:0000256" key="17">
    <source>
        <dbReference type="ARBA" id="ARBA00079584"/>
    </source>
</evidence>
<dbReference type="EC" id="2.7.11.1" evidence="3"/>
<dbReference type="GO" id="GO:0000408">
    <property type="term" value="C:EKC/KEOPS complex"/>
    <property type="evidence" value="ECO:0007669"/>
    <property type="project" value="UniProtKB-ARBA"/>
</dbReference>
<comment type="subcellular location">
    <subcellularLocation>
        <location evidence="1">Nucleus</location>
    </subcellularLocation>
</comment>
<dbReference type="GO" id="GO:0005524">
    <property type="term" value="F:ATP binding"/>
    <property type="evidence" value="ECO:0007669"/>
    <property type="project" value="UniProtKB-KW"/>
</dbReference>
<dbReference type="GO" id="GO:0005829">
    <property type="term" value="C:cytosol"/>
    <property type="evidence" value="ECO:0007669"/>
    <property type="project" value="TreeGrafter"/>
</dbReference>
<sequence length="222" mass="25353">MDVNNDFELVKQGAEAKLFRGMYLGKRTIVKERLRKNYRQADLCKHLTKERMRAEVRSIARCKTAGIRTPTLYLVDFERQRIYMEDIEGGVTLKQHVMQLCEADATEQLETVAQEIGRVVGKLHANQIIHGDLTTSNILCLPDTGKLVLIDFGLSHVKNSIEDKAVDLYVLERALITTHPELQHLLETIMNAYTCENNKEGKKVINKLEEVCSRGRKRTMVG</sequence>
<evidence type="ECO:0000256" key="4">
    <source>
        <dbReference type="ARBA" id="ARBA00022527"/>
    </source>
</evidence>
<dbReference type="GO" id="GO:0004674">
    <property type="term" value="F:protein serine/threonine kinase activity"/>
    <property type="evidence" value="ECO:0007669"/>
    <property type="project" value="UniProtKB-KW"/>
</dbReference>
<evidence type="ECO:0000256" key="3">
    <source>
        <dbReference type="ARBA" id="ARBA00012513"/>
    </source>
</evidence>
<dbReference type="Proteomes" id="UP001233999">
    <property type="component" value="Unassembled WGS sequence"/>
</dbReference>
<keyword evidence="7" id="KW-0819">tRNA processing</keyword>
<dbReference type="GO" id="GO:0016787">
    <property type="term" value="F:hydrolase activity"/>
    <property type="evidence" value="ECO:0007669"/>
    <property type="project" value="UniProtKB-KW"/>
</dbReference>
<keyword evidence="9" id="KW-0418">Kinase</keyword>
<dbReference type="FunFam" id="1.10.510.10:FF:000323">
    <property type="entry name" value="TP53-regulating kinase, putative"/>
    <property type="match status" value="1"/>
</dbReference>
<comment type="caution">
    <text evidence="21">The sequence shown here is derived from an EMBL/GenBank/DDBJ whole genome shotgun (WGS) entry which is preliminary data.</text>
</comment>
<dbReference type="Pfam" id="PF06293">
    <property type="entry name" value="Kdo"/>
    <property type="match status" value="1"/>
</dbReference>
<evidence type="ECO:0000313" key="21">
    <source>
        <dbReference type="EMBL" id="KAJ9583751.1"/>
    </source>
</evidence>
<evidence type="ECO:0000256" key="5">
    <source>
        <dbReference type="ARBA" id="ARBA00022553"/>
    </source>
</evidence>
<reference evidence="21" key="2">
    <citation type="submission" date="2023-05" db="EMBL/GenBank/DDBJ databases">
        <authorList>
            <person name="Fouks B."/>
        </authorList>
    </citation>
    <scope>NUCLEOTIDE SEQUENCE</scope>
    <source>
        <strain evidence="21">Stay&amp;Tobe</strain>
        <tissue evidence="21">Testes</tissue>
    </source>
</reference>
<keyword evidence="22" id="KW-1185">Reference proteome</keyword>
<keyword evidence="12" id="KW-0539">Nucleus</keyword>
<comment type="catalytic activity">
    <reaction evidence="14">
        <text>L-seryl-[protein] + ATP = O-phospho-L-seryl-[protein] + ADP + H(+)</text>
        <dbReference type="Rhea" id="RHEA:17989"/>
        <dbReference type="Rhea" id="RHEA-COMP:9863"/>
        <dbReference type="Rhea" id="RHEA-COMP:11604"/>
        <dbReference type="ChEBI" id="CHEBI:15378"/>
        <dbReference type="ChEBI" id="CHEBI:29999"/>
        <dbReference type="ChEBI" id="CHEBI:30616"/>
        <dbReference type="ChEBI" id="CHEBI:83421"/>
        <dbReference type="ChEBI" id="CHEBI:456216"/>
        <dbReference type="EC" id="2.7.11.1"/>
    </reaction>
</comment>
<dbReference type="InterPro" id="IPR011009">
    <property type="entry name" value="Kinase-like_dom_sf"/>
</dbReference>
<comment type="similarity">
    <text evidence="2">Belongs to the protein kinase superfamily. BUD32 family.</text>
</comment>
<keyword evidence="8" id="KW-0547">Nucleotide-binding</keyword>
<organism evidence="21 22">
    <name type="scientific">Diploptera punctata</name>
    <name type="common">Pacific beetle cockroach</name>
    <dbReference type="NCBI Taxonomy" id="6984"/>
    <lineage>
        <taxon>Eukaryota</taxon>
        <taxon>Metazoa</taxon>
        <taxon>Ecdysozoa</taxon>
        <taxon>Arthropoda</taxon>
        <taxon>Hexapoda</taxon>
        <taxon>Insecta</taxon>
        <taxon>Pterygota</taxon>
        <taxon>Neoptera</taxon>
        <taxon>Polyneoptera</taxon>
        <taxon>Dictyoptera</taxon>
        <taxon>Blattodea</taxon>
        <taxon>Blaberoidea</taxon>
        <taxon>Blaberidae</taxon>
        <taxon>Diplopterinae</taxon>
        <taxon>Diploptera</taxon>
    </lineage>
</organism>
<dbReference type="Gene3D" id="3.30.200.20">
    <property type="entry name" value="Phosphorylase Kinase, domain 1"/>
    <property type="match status" value="1"/>
</dbReference>
<dbReference type="PROSITE" id="PS50011">
    <property type="entry name" value="PROTEIN_KINASE_DOM"/>
    <property type="match status" value="1"/>
</dbReference>
<dbReference type="GO" id="GO:0008033">
    <property type="term" value="P:tRNA processing"/>
    <property type="evidence" value="ECO:0007669"/>
    <property type="project" value="UniProtKB-KW"/>
</dbReference>
<evidence type="ECO:0000256" key="15">
    <source>
        <dbReference type="ARBA" id="ARBA00056624"/>
    </source>
</evidence>
<evidence type="ECO:0000256" key="16">
    <source>
        <dbReference type="ARBA" id="ARBA00062157"/>
    </source>
</evidence>
<dbReference type="EMBL" id="JASPKZ010007534">
    <property type="protein sequence ID" value="KAJ9583751.1"/>
    <property type="molecule type" value="Genomic_DNA"/>
</dbReference>
<dbReference type="InterPro" id="IPR022495">
    <property type="entry name" value="Bud32"/>
</dbReference>
<dbReference type="PANTHER" id="PTHR12209:SF0">
    <property type="entry name" value="EKC_KEOPS COMPLEX SUBUNIT TP53RK"/>
    <property type="match status" value="1"/>
</dbReference>
<evidence type="ECO:0000256" key="7">
    <source>
        <dbReference type="ARBA" id="ARBA00022694"/>
    </source>
</evidence>
<reference evidence="21" key="1">
    <citation type="journal article" date="2023" name="IScience">
        <title>Live-bearing cockroach genome reveals convergent evolutionary mechanisms linked to viviparity in insects and beyond.</title>
        <authorList>
            <person name="Fouks B."/>
            <person name="Harrison M.C."/>
            <person name="Mikhailova A.A."/>
            <person name="Marchal E."/>
            <person name="English S."/>
            <person name="Carruthers M."/>
            <person name="Jennings E.C."/>
            <person name="Chiamaka E.L."/>
            <person name="Frigard R.A."/>
            <person name="Pippel M."/>
            <person name="Attardo G.M."/>
            <person name="Benoit J.B."/>
            <person name="Bornberg-Bauer E."/>
            <person name="Tobe S.S."/>
        </authorList>
    </citation>
    <scope>NUCLEOTIDE SEQUENCE</scope>
    <source>
        <strain evidence="21">Stay&amp;Tobe</strain>
    </source>
</reference>
<dbReference type="PANTHER" id="PTHR12209">
    <property type="entry name" value="NON-SPECIFIC SERINE/THREONINE PROTEIN KINASE"/>
    <property type="match status" value="1"/>
</dbReference>
<dbReference type="Gene3D" id="1.10.510.10">
    <property type="entry name" value="Transferase(Phosphotransferase) domain 1"/>
    <property type="match status" value="1"/>
</dbReference>